<keyword evidence="2" id="KW-1185">Reference proteome</keyword>
<sequence length="607" mass="68367">MEWARKQIKVCQQRHEACRVPLAANEDRTQRDSFLPERLIDVGKQGDLTVRLIQQSKLIPRSVEYVALSYCWGGLAGVRLCKSNLGTLTEPTRITNWDKTYRDAIAITRLLGIRYLWIDALCIMQPEDGDDGAGLADWTQHAPVMGRVYTHAACVLSATRARNTADGCVSAKMLSAGGCHLRKSRTRSLDVDLSSSVNTVVDNLFQERVDHERLSTRGWAFQERVLASRILHLCEGVVLFECNQSQGSGSHQLSQPLLWRDNPREDQGWRSRALAKMDDIMRSISETRSALTIPTFEMPMPSFPSFSPWELYRDTAILIGAMDDPDGSDFVGFNRTGAGQLSWGRDDRPSSVDDQRLTRAGLRAAFNTLALNKYDTSRDTLLHHHCWYDLVRDYSARDLTNPTDKVVAIAGLAEFIPHHFEAGILFDDSHKLTALNLLWVRFVPQGSPGGEIPPRPERLIPTWSWASIDGRISQSLQLPPGSAGSLVNIIRYFIYSIENNREKLRLSLLRSIFALQSSGVNFRPDIPLEPYHTGVLFCMPIIYLERSSKGVSEHEVHGIVVRKVSVSGMGTQEESDVELERMGSFWIASEEMGQSLMQEQWQRVVII</sequence>
<evidence type="ECO:0000313" key="1">
    <source>
        <dbReference type="EMBL" id="KAJ8123648.1"/>
    </source>
</evidence>
<organism evidence="1 2">
    <name type="scientific">Nemania bipapillata</name>
    <dbReference type="NCBI Taxonomy" id="110536"/>
    <lineage>
        <taxon>Eukaryota</taxon>
        <taxon>Fungi</taxon>
        <taxon>Dikarya</taxon>
        <taxon>Ascomycota</taxon>
        <taxon>Pezizomycotina</taxon>
        <taxon>Sordariomycetes</taxon>
        <taxon>Xylariomycetidae</taxon>
        <taxon>Xylariales</taxon>
        <taxon>Xylariaceae</taxon>
        <taxon>Nemania</taxon>
    </lineage>
</organism>
<accession>A0ACC2J831</accession>
<comment type="caution">
    <text evidence="1">The sequence shown here is derived from an EMBL/GenBank/DDBJ whole genome shotgun (WGS) entry which is preliminary data.</text>
</comment>
<name>A0ACC2J831_9PEZI</name>
<protein>
    <submittedName>
        <fullName evidence="1">Uncharacterized protein</fullName>
    </submittedName>
</protein>
<reference evidence="1" key="1">
    <citation type="submission" date="2022-11" db="EMBL/GenBank/DDBJ databases">
        <title>Genome Sequence of Nemania bipapillata.</title>
        <authorList>
            <person name="Buettner E."/>
        </authorList>
    </citation>
    <scope>NUCLEOTIDE SEQUENCE</scope>
    <source>
        <strain evidence="1">CP14</strain>
    </source>
</reference>
<proteinExistence type="predicted"/>
<gene>
    <name evidence="1" type="ORF">ONZ43_g458</name>
</gene>
<dbReference type="Proteomes" id="UP001153334">
    <property type="component" value="Unassembled WGS sequence"/>
</dbReference>
<evidence type="ECO:0000313" key="2">
    <source>
        <dbReference type="Proteomes" id="UP001153334"/>
    </source>
</evidence>
<dbReference type="EMBL" id="JAPESX010000057">
    <property type="protein sequence ID" value="KAJ8123648.1"/>
    <property type="molecule type" value="Genomic_DNA"/>
</dbReference>